<protein>
    <submittedName>
        <fullName evidence="3">Uncharacterized protein</fullName>
    </submittedName>
</protein>
<evidence type="ECO:0000313" key="3">
    <source>
        <dbReference type="EMBL" id="KAF0311608.1"/>
    </source>
</evidence>
<dbReference type="EMBL" id="VIIS01000225">
    <property type="protein sequence ID" value="KAF0311608.1"/>
    <property type="molecule type" value="Genomic_DNA"/>
</dbReference>
<keyword evidence="2" id="KW-0732">Signal</keyword>
<proteinExistence type="predicted"/>
<dbReference type="AlphaFoldDB" id="A0A6A4X944"/>
<comment type="caution">
    <text evidence="3">The sequence shown here is derived from an EMBL/GenBank/DDBJ whole genome shotgun (WGS) entry which is preliminary data.</text>
</comment>
<reference evidence="3 4" key="1">
    <citation type="submission" date="2019-07" db="EMBL/GenBank/DDBJ databases">
        <title>Draft genome assembly of a fouling barnacle, Amphibalanus amphitrite (Darwin, 1854): The first reference genome for Thecostraca.</title>
        <authorList>
            <person name="Kim W."/>
        </authorList>
    </citation>
    <scope>NUCLEOTIDE SEQUENCE [LARGE SCALE GENOMIC DNA]</scope>
    <source>
        <strain evidence="3">SNU_AA5</strain>
        <tissue evidence="3">Soma without cirri and trophi</tissue>
    </source>
</reference>
<organism evidence="3 4">
    <name type="scientific">Amphibalanus amphitrite</name>
    <name type="common">Striped barnacle</name>
    <name type="synonym">Balanus amphitrite</name>
    <dbReference type="NCBI Taxonomy" id="1232801"/>
    <lineage>
        <taxon>Eukaryota</taxon>
        <taxon>Metazoa</taxon>
        <taxon>Ecdysozoa</taxon>
        <taxon>Arthropoda</taxon>
        <taxon>Crustacea</taxon>
        <taxon>Multicrustacea</taxon>
        <taxon>Cirripedia</taxon>
        <taxon>Thoracica</taxon>
        <taxon>Thoracicalcarea</taxon>
        <taxon>Balanomorpha</taxon>
        <taxon>Balanoidea</taxon>
        <taxon>Balanidae</taxon>
        <taxon>Amphibalaninae</taxon>
        <taxon>Amphibalanus</taxon>
    </lineage>
</organism>
<evidence type="ECO:0000256" key="1">
    <source>
        <dbReference type="SAM" id="MobiDB-lite"/>
    </source>
</evidence>
<feature type="region of interest" description="Disordered" evidence="1">
    <location>
        <begin position="85"/>
        <end position="112"/>
    </location>
</feature>
<gene>
    <name evidence="3" type="ORF">FJT64_000201</name>
</gene>
<evidence type="ECO:0000313" key="4">
    <source>
        <dbReference type="Proteomes" id="UP000440578"/>
    </source>
</evidence>
<keyword evidence="4" id="KW-1185">Reference proteome</keyword>
<dbReference type="Proteomes" id="UP000440578">
    <property type="component" value="Unassembled WGS sequence"/>
</dbReference>
<evidence type="ECO:0000256" key="2">
    <source>
        <dbReference type="SAM" id="SignalP"/>
    </source>
</evidence>
<feature type="signal peptide" evidence="2">
    <location>
        <begin position="1"/>
        <end position="18"/>
    </location>
</feature>
<sequence length="112" mass="11256">MRTQVLVTLAIVAAVTWAAPVYEGVGEQVSEYLASGGSQGASYGAAADFAAAYQAGAASASAAGPQGGLAADSELRHDARSCGAWEEAAQGRSAPPRPAPPRRGGCWYTTSL</sequence>
<feature type="chain" id="PRO_5025618846" evidence="2">
    <location>
        <begin position="19"/>
        <end position="112"/>
    </location>
</feature>
<name>A0A6A4X944_AMPAM</name>
<accession>A0A6A4X944</accession>